<proteinExistence type="predicted"/>
<sequence>MMLLSERITYISFLFCFYGMSQSLTFETSPAGVLISEGEKKVLFFQKETKALDGKYPRANYIHPLYDMDGAILTEDFPEDHLHHRGIFWAWHQLLVNNVSIGDGWECKNISWDVKNITTTANNDGSLQLNTTVFWNSSIYKEKSGRASFVKEETAITIHPSEENYRVIDFEISLLALADNLKIGGSDDIKGYSGFSARLKLPEDILFSSSEKNITPINEAIKAERNVVISGSFNNNKKSGLIIIASKENPSPNNEWILRSKNSMQNAAYPGQKPIYVSTEDPIVLKYRIIIYKNDISTINPTTIYQY</sequence>
<dbReference type="EMBL" id="JAETXX010000004">
    <property type="protein sequence ID" value="MCF8714743.1"/>
    <property type="molecule type" value="Genomic_DNA"/>
</dbReference>
<dbReference type="Proteomes" id="UP000829517">
    <property type="component" value="Unassembled WGS sequence"/>
</dbReference>
<dbReference type="InterPro" id="IPR029475">
    <property type="entry name" value="DUF6807"/>
</dbReference>
<organism evidence="1 2">
    <name type="scientific">Joostella atrarenae</name>
    <dbReference type="NCBI Taxonomy" id="679257"/>
    <lineage>
        <taxon>Bacteria</taxon>
        <taxon>Pseudomonadati</taxon>
        <taxon>Bacteroidota</taxon>
        <taxon>Flavobacteriia</taxon>
        <taxon>Flavobacteriales</taxon>
        <taxon>Flavobacteriaceae</taxon>
        <taxon>Joostella</taxon>
    </lineage>
</organism>
<evidence type="ECO:0000313" key="2">
    <source>
        <dbReference type="Proteomes" id="UP000829517"/>
    </source>
</evidence>
<reference evidence="1 2" key="1">
    <citation type="submission" date="2021-01" db="EMBL/GenBank/DDBJ databases">
        <title>Genome sequencing of Joostella atrarenae M1-2 (= KCTC 23194).</title>
        <authorList>
            <person name="Zakaria M.R."/>
            <person name="Lam M.Q."/>
            <person name="Chong C.S."/>
        </authorList>
    </citation>
    <scope>NUCLEOTIDE SEQUENCE [LARGE SCALE GENOMIC DNA]</scope>
    <source>
        <strain evidence="1 2">M1-2</strain>
    </source>
</reference>
<evidence type="ECO:0000313" key="1">
    <source>
        <dbReference type="EMBL" id="MCF8714743.1"/>
    </source>
</evidence>
<protein>
    <submittedName>
        <fullName evidence="1">PmoA family protein</fullName>
    </submittedName>
</protein>
<gene>
    <name evidence="1" type="ORF">JM658_07865</name>
</gene>
<accession>A0ABS9J2S9</accession>
<dbReference type="Pfam" id="PF14100">
    <property type="entry name" value="DUF6807"/>
    <property type="match status" value="1"/>
</dbReference>
<comment type="caution">
    <text evidence="1">The sequence shown here is derived from an EMBL/GenBank/DDBJ whole genome shotgun (WGS) entry which is preliminary data.</text>
</comment>
<dbReference type="RefSeq" id="WP_236958709.1">
    <property type="nucleotide sequence ID" value="NZ_JAETXX010000004.1"/>
</dbReference>
<keyword evidence="2" id="KW-1185">Reference proteome</keyword>
<name>A0ABS9J2S9_9FLAO</name>